<dbReference type="PANTHER" id="PTHR30406">
    <property type="entry name" value="SULFATE TRANSPORT SYSTEM PERMEASE PROTEIN"/>
    <property type="match status" value="1"/>
</dbReference>
<keyword evidence="3" id="KW-0813">Transport</keyword>
<accession>A0A1M4YLU9</accession>
<dbReference type="RefSeq" id="WP_072838868.1">
    <property type="nucleotide sequence ID" value="NZ_FQVF01000005.1"/>
</dbReference>
<dbReference type="NCBIfam" id="TIGR00969">
    <property type="entry name" value="3a0106s02"/>
    <property type="match status" value="1"/>
</dbReference>
<keyword evidence="5" id="KW-0997">Cell inner membrane</keyword>
<dbReference type="OrthoDB" id="9774448at2"/>
<dbReference type="FunFam" id="1.10.3720.10:FF:000015">
    <property type="entry name" value="Sulfate ABC transporter, permease CysW"/>
    <property type="match status" value="1"/>
</dbReference>
<evidence type="ECO:0000256" key="2">
    <source>
        <dbReference type="ARBA" id="ARBA00011779"/>
    </source>
</evidence>
<dbReference type="Gene3D" id="1.10.3720.10">
    <property type="entry name" value="MetI-like"/>
    <property type="match status" value="1"/>
</dbReference>
<evidence type="ECO:0000256" key="6">
    <source>
        <dbReference type="ARBA" id="ARBA00022692"/>
    </source>
</evidence>
<protein>
    <recommendedName>
        <fullName evidence="11">Sulfate transport system permease protein CysW</fullName>
    </recommendedName>
</protein>
<gene>
    <name evidence="14" type="ORF">SAMN02745753_01261</name>
</gene>
<dbReference type="NCBIfam" id="TIGR02140">
    <property type="entry name" value="permease_CysW"/>
    <property type="match status" value="1"/>
</dbReference>
<keyword evidence="9 12" id="KW-0472">Membrane</keyword>
<feature type="transmembrane region" description="Helical" evidence="12">
    <location>
        <begin position="206"/>
        <end position="232"/>
    </location>
</feature>
<feature type="transmembrane region" description="Helical" evidence="12">
    <location>
        <begin position="105"/>
        <end position="128"/>
    </location>
</feature>
<evidence type="ECO:0000256" key="10">
    <source>
        <dbReference type="ARBA" id="ARBA00025323"/>
    </source>
</evidence>
<keyword evidence="6 12" id="KW-0812">Transmembrane</keyword>
<dbReference type="Proteomes" id="UP000184517">
    <property type="component" value="Unassembled WGS sequence"/>
</dbReference>
<dbReference type="PROSITE" id="PS50928">
    <property type="entry name" value="ABC_TM1"/>
    <property type="match status" value="1"/>
</dbReference>
<evidence type="ECO:0000256" key="7">
    <source>
        <dbReference type="ARBA" id="ARBA00022989"/>
    </source>
</evidence>
<dbReference type="InterPro" id="IPR000515">
    <property type="entry name" value="MetI-like"/>
</dbReference>
<sequence length="296" mass="32674">MSSSKTSSGQRHQLRVGDSPWVKGLLIGITLFLTAILLVVPLIAIFQQAFVEGAAHYFNSLIEADTLHAIGLTLVVAALTVPINLVFGVMLAWAVTRFEFPGRKLLMTLMDIPFAVSPVVAGLLYLLLYGNNGWIGSWLYDQDIQLMFAWPGIVMVTVFVTCPFVARELIPLMQQQGREDEEAAVILGASGWQLFRRVTLPNIKWALIYGVILTNARAVGEFGAVSVVSGNIRGETNTLPLHVQLQYEDYQAAAAFASASLLAMIALLTLLLKAFIEWRQERSLKIEAEKERQVTQ</sequence>
<evidence type="ECO:0000256" key="9">
    <source>
        <dbReference type="ARBA" id="ARBA00023136"/>
    </source>
</evidence>
<feature type="transmembrane region" description="Helical" evidence="12">
    <location>
        <begin position="252"/>
        <end position="276"/>
    </location>
</feature>
<dbReference type="SUPFAM" id="SSF161098">
    <property type="entry name" value="MetI-like"/>
    <property type="match status" value="1"/>
</dbReference>
<feature type="transmembrane region" description="Helical" evidence="12">
    <location>
        <begin position="66"/>
        <end position="93"/>
    </location>
</feature>
<proteinExistence type="predicted"/>
<reference evidence="15" key="1">
    <citation type="submission" date="2016-11" db="EMBL/GenBank/DDBJ databases">
        <authorList>
            <person name="Varghese N."/>
            <person name="Submissions S."/>
        </authorList>
    </citation>
    <scope>NUCLEOTIDE SEQUENCE [LARGE SCALE GENOMIC DNA]</scope>
    <source>
        <strain evidence="15">DSM 16579</strain>
    </source>
</reference>
<feature type="transmembrane region" description="Helical" evidence="12">
    <location>
        <begin position="21"/>
        <end position="46"/>
    </location>
</feature>
<comment type="function">
    <text evidence="10">Part of the ABC transporter complex CysAWTP (TC 3.A.1.6.1) involved in sulfate/thiosulfate import. Probably responsible for the translocation of the substrate across the membrane.</text>
</comment>
<dbReference type="AlphaFoldDB" id="A0A1M4YLU9"/>
<evidence type="ECO:0000313" key="14">
    <source>
        <dbReference type="EMBL" id="SHF06789.1"/>
    </source>
</evidence>
<dbReference type="EMBL" id="FQVF01000005">
    <property type="protein sequence ID" value="SHF06789.1"/>
    <property type="molecule type" value="Genomic_DNA"/>
</dbReference>
<evidence type="ECO:0000259" key="13">
    <source>
        <dbReference type="PROSITE" id="PS50928"/>
    </source>
</evidence>
<keyword evidence="7 12" id="KW-1133">Transmembrane helix</keyword>
<evidence type="ECO:0000256" key="1">
    <source>
        <dbReference type="ARBA" id="ARBA00004429"/>
    </source>
</evidence>
<evidence type="ECO:0000256" key="5">
    <source>
        <dbReference type="ARBA" id="ARBA00022519"/>
    </source>
</evidence>
<name>A0A1M4YLU9_9GAMM</name>
<dbReference type="InterPro" id="IPR011866">
    <property type="entry name" value="CysW_permease"/>
</dbReference>
<dbReference type="PANTHER" id="PTHR30406:SF9">
    <property type="entry name" value="SULFATE TRANSPORT SYSTEM PERMEASE PROTEIN CYSW"/>
    <property type="match status" value="1"/>
</dbReference>
<evidence type="ECO:0000256" key="8">
    <source>
        <dbReference type="ARBA" id="ARBA00023032"/>
    </source>
</evidence>
<dbReference type="InterPro" id="IPR035906">
    <property type="entry name" value="MetI-like_sf"/>
</dbReference>
<evidence type="ECO:0000256" key="11">
    <source>
        <dbReference type="ARBA" id="ARBA00067681"/>
    </source>
</evidence>
<feature type="transmembrane region" description="Helical" evidence="12">
    <location>
        <begin position="148"/>
        <end position="166"/>
    </location>
</feature>
<comment type="subcellular location">
    <subcellularLocation>
        <location evidence="1">Cell inner membrane</location>
        <topology evidence="1">Multi-pass membrane protein</topology>
    </subcellularLocation>
</comment>
<organism evidence="14 15">
    <name type="scientific">Marinomonas polaris DSM 16579</name>
    <dbReference type="NCBI Taxonomy" id="1122206"/>
    <lineage>
        <taxon>Bacteria</taxon>
        <taxon>Pseudomonadati</taxon>
        <taxon>Pseudomonadota</taxon>
        <taxon>Gammaproteobacteria</taxon>
        <taxon>Oceanospirillales</taxon>
        <taxon>Oceanospirillaceae</taxon>
        <taxon>Marinomonas</taxon>
    </lineage>
</organism>
<dbReference type="GO" id="GO:0005886">
    <property type="term" value="C:plasma membrane"/>
    <property type="evidence" value="ECO:0007669"/>
    <property type="project" value="UniProtKB-SubCell"/>
</dbReference>
<keyword evidence="4" id="KW-1003">Cell membrane</keyword>
<evidence type="ECO:0000256" key="4">
    <source>
        <dbReference type="ARBA" id="ARBA00022475"/>
    </source>
</evidence>
<dbReference type="STRING" id="1122206.SAMN02745753_01261"/>
<dbReference type="CDD" id="cd06261">
    <property type="entry name" value="TM_PBP2"/>
    <property type="match status" value="1"/>
</dbReference>
<dbReference type="Pfam" id="PF00528">
    <property type="entry name" value="BPD_transp_1"/>
    <property type="match status" value="1"/>
</dbReference>
<dbReference type="InterPro" id="IPR005667">
    <property type="entry name" value="Sulph_transpt2"/>
</dbReference>
<keyword evidence="15" id="KW-1185">Reference proteome</keyword>
<dbReference type="GO" id="GO:0015419">
    <property type="term" value="F:ABC-type sulfate transporter activity"/>
    <property type="evidence" value="ECO:0007669"/>
    <property type="project" value="InterPro"/>
</dbReference>
<keyword evidence="8" id="KW-0764">Sulfate transport</keyword>
<evidence type="ECO:0000256" key="12">
    <source>
        <dbReference type="SAM" id="Phobius"/>
    </source>
</evidence>
<evidence type="ECO:0000313" key="15">
    <source>
        <dbReference type="Proteomes" id="UP000184517"/>
    </source>
</evidence>
<comment type="subunit">
    <text evidence="2">The complex is composed of two ATP-binding proteins (CysA), two transmembrane proteins (CysT and CysW) and a solute-binding protein (CysP).</text>
</comment>
<evidence type="ECO:0000256" key="3">
    <source>
        <dbReference type="ARBA" id="ARBA00022448"/>
    </source>
</evidence>
<feature type="domain" description="ABC transmembrane type-1" evidence="13">
    <location>
        <begin position="70"/>
        <end position="273"/>
    </location>
</feature>